<organism evidence="12 13">
    <name type="scientific">Odynerus spinipes</name>
    <dbReference type="NCBI Taxonomy" id="1348599"/>
    <lineage>
        <taxon>Eukaryota</taxon>
        <taxon>Metazoa</taxon>
        <taxon>Ecdysozoa</taxon>
        <taxon>Arthropoda</taxon>
        <taxon>Hexapoda</taxon>
        <taxon>Insecta</taxon>
        <taxon>Pterygota</taxon>
        <taxon>Neoptera</taxon>
        <taxon>Endopterygota</taxon>
        <taxon>Hymenoptera</taxon>
        <taxon>Apocrita</taxon>
        <taxon>Aculeata</taxon>
        <taxon>Vespoidea</taxon>
        <taxon>Vespidae</taxon>
        <taxon>Eumeninae</taxon>
        <taxon>Odynerus</taxon>
    </lineage>
</organism>
<evidence type="ECO:0000256" key="9">
    <source>
        <dbReference type="ARBA" id="ARBA00059283"/>
    </source>
</evidence>
<evidence type="ECO:0000256" key="5">
    <source>
        <dbReference type="ARBA" id="ARBA00022763"/>
    </source>
</evidence>
<reference evidence="12" key="2">
    <citation type="journal article" date="2023" name="Commun. Biol.">
        <title>Intrasexual cuticular hydrocarbon dimorphism in a wasp sheds light on hydrocarbon biosynthesis genes in Hymenoptera.</title>
        <authorList>
            <person name="Moris V.C."/>
            <person name="Podsiadlowski L."/>
            <person name="Martin S."/>
            <person name="Oeyen J.P."/>
            <person name="Donath A."/>
            <person name="Petersen M."/>
            <person name="Wilbrandt J."/>
            <person name="Misof B."/>
            <person name="Liedtke D."/>
            <person name="Thamm M."/>
            <person name="Scheiner R."/>
            <person name="Schmitt T."/>
            <person name="Niehuis O."/>
        </authorList>
    </citation>
    <scope>NUCLEOTIDE SEQUENCE</scope>
    <source>
        <strain evidence="12">GBR_01_08_01A</strain>
    </source>
</reference>
<sequence>MKCVIPGANVKIIAKAVHALAKIGDEMYVQPQPNSLSFRALNMANSAYANFTFFEEYFSYYEYGDLEEDDALKCKISMRSAMTVFKMPNTIDKQVETCHIELRPNADVLFITLNYKNSIIKKHILPIIDCEKLEATYVTDDAANQLSSKPVVLSDAILNFQQNLIELTLEILPQKVLLRNYIDDTSNIANVTRTQLVLGKAEFDRYSVTAETTITFCLKELKAILPFAEFIKVPITIYFESAGRPVVFVLKHPTFEANLLLSTLNPDMDSQSEVTVNNKTIKHTQKKRMARGPKKRSVNTSSTAKNISSSSKTVKDSSRRLLEESFKKKIVNTNDVSSNTHTSSSENRVTCNIFSNVLKRKSNEDHTKDLNDATTNDNDLENDVPRSPSPPTKKARLIFKKCFQTTFDPRMLPGHDTILAEDSDEDKSE</sequence>
<dbReference type="InterPro" id="IPR007268">
    <property type="entry name" value="Rad9/Ddc1"/>
</dbReference>
<evidence type="ECO:0000313" key="13">
    <source>
        <dbReference type="Proteomes" id="UP001258017"/>
    </source>
</evidence>
<evidence type="ECO:0000256" key="7">
    <source>
        <dbReference type="ARBA" id="ARBA00022839"/>
    </source>
</evidence>
<dbReference type="Gene3D" id="3.70.10.10">
    <property type="match status" value="1"/>
</dbReference>
<dbReference type="GO" id="GO:0006281">
    <property type="term" value="P:DNA repair"/>
    <property type="evidence" value="ECO:0007669"/>
    <property type="project" value="UniProtKB-UniRule"/>
</dbReference>
<keyword evidence="7" id="KW-0269">Exonuclease</keyword>
<evidence type="ECO:0000256" key="8">
    <source>
        <dbReference type="ARBA" id="ARBA00023242"/>
    </source>
</evidence>
<evidence type="ECO:0000256" key="6">
    <source>
        <dbReference type="ARBA" id="ARBA00022801"/>
    </source>
</evidence>
<dbReference type="SUPFAM" id="SSF55979">
    <property type="entry name" value="DNA clamp"/>
    <property type="match status" value="1"/>
</dbReference>
<comment type="function">
    <text evidence="9">Component of the 9-1-1 cell-cycle checkpoint response complex that plays a major role in DNA repair. The 9-1-1 complex is recruited to DNA lesion upon damage by the RAD17-replication factor C (RFC) clamp loader complex. Acts then as a sliding clamp platform on DNA for several proteins involved in long-patch base excision repair (LP-BER). The 9-1-1 complex stimulates DNA polymerase beta (POLB) activity by increasing its affinity for the 3'-OH end of the primer-template and stabilizes POLB to those sites where LP-BER proceeds; endonuclease FEN1 cleavage activity on substrates with double, nick, or gap flaps of distinct sequences and lengths; and DNA ligase I (LIG1) on long-patch base excision repair substrates. The 9-1-1 complex is necessary for the recruitment of RHNO1 to sites of double-stranded breaks (DSB) occurring during the S phase. RAD9A possesses 3'-&gt;5' double stranded DNA exonuclease activity.</text>
</comment>
<keyword evidence="8" id="KW-0539">Nucleus</keyword>
<evidence type="ECO:0000256" key="10">
    <source>
        <dbReference type="PIRNR" id="PIRNR009303"/>
    </source>
</evidence>
<feature type="compositionally biased region" description="Low complexity" evidence="11">
    <location>
        <begin position="299"/>
        <end position="312"/>
    </location>
</feature>
<dbReference type="Proteomes" id="UP001258017">
    <property type="component" value="Unassembled WGS sequence"/>
</dbReference>
<keyword evidence="4" id="KW-0540">Nuclease</keyword>
<dbReference type="AlphaFoldDB" id="A0AAD9RL09"/>
<feature type="compositionally biased region" description="Basic and acidic residues" evidence="11">
    <location>
        <begin position="362"/>
        <end position="371"/>
    </location>
</feature>
<evidence type="ECO:0000313" key="12">
    <source>
        <dbReference type="EMBL" id="KAK2581670.1"/>
    </source>
</evidence>
<comment type="caution">
    <text evidence="12">The sequence shown here is derived from an EMBL/GenBank/DDBJ whole genome shotgun (WGS) entry which is preliminary data.</text>
</comment>
<evidence type="ECO:0000256" key="2">
    <source>
        <dbReference type="ARBA" id="ARBA00008494"/>
    </source>
</evidence>
<dbReference type="PANTHER" id="PTHR15237:SF0">
    <property type="entry name" value="CELL CYCLE CHECKPOINT CONTROL PROTEIN"/>
    <property type="match status" value="1"/>
</dbReference>
<dbReference type="GO" id="GO:0004527">
    <property type="term" value="F:exonuclease activity"/>
    <property type="evidence" value="ECO:0007669"/>
    <property type="project" value="UniProtKB-KW"/>
</dbReference>
<dbReference type="PIRSF" id="PIRSF009303">
    <property type="entry name" value="Cell_cycle_RAD9"/>
    <property type="match status" value="1"/>
</dbReference>
<evidence type="ECO:0000256" key="1">
    <source>
        <dbReference type="ARBA" id="ARBA00004123"/>
    </source>
</evidence>
<dbReference type="EMBL" id="JAIFRP010000038">
    <property type="protein sequence ID" value="KAK2581670.1"/>
    <property type="molecule type" value="Genomic_DNA"/>
</dbReference>
<keyword evidence="6" id="KW-0378">Hydrolase</keyword>
<dbReference type="InterPro" id="IPR026584">
    <property type="entry name" value="Rad9"/>
</dbReference>
<feature type="region of interest" description="Disordered" evidence="11">
    <location>
        <begin position="362"/>
        <end position="394"/>
    </location>
</feature>
<evidence type="ECO:0000256" key="4">
    <source>
        <dbReference type="ARBA" id="ARBA00022722"/>
    </source>
</evidence>
<name>A0AAD9RL09_9HYME</name>
<gene>
    <name evidence="12" type="ORF">KPH14_002166</name>
</gene>
<keyword evidence="5" id="KW-0227">DNA damage</keyword>
<feature type="compositionally biased region" description="Basic residues" evidence="11">
    <location>
        <begin position="281"/>
        <end position="297"/>
    </location>
</feature>
<feature type="region of interest" description="Disordered" evidence="11">
    <location>
        <begin position="281"/>
        <end position="318"/>
    </location>
</feature>
<accession>A0AAD9RL09</accession>
<keyword evidence="3" id="KW-0597">Phosphoprotein</keyword>
<proteinExistence type="inferred from homology"/>
<comment type="similarity">
    <text evidence="2 10">Belongs to the rad9 family.</text>
</comment>
<dbReference type="Pfam" id="PF04139">
    <property type="entry name" value="Rad9"/>
    <property type="match status" value="1"/>
</dbReference>
<dbReference type="GO" id="GO:0000076">
    <property type="term" value="P:DNA replication checkpoint signaling"/>
    <property type="evidence" value="ECO:0007669"/>
    <property type="project" value="TreeGrafter"/>
</dbReference>
<feature type="region of interest" description="Disordered" evidence="11">
    <location>
        <begin position="410"/>
        <end position="429"/>
    </location>
</feature>
<feature type="compositionally biased region" description="Acidic residues" evidence="11">
    <location>
        <begin position="419"/>
        <end position="429"/>
    </location>
</feature>
<dbReference type="PANTHER" id="PTHR15237">
    <property type="entry name" value="DNA REPAIR PROTEIN RAD9"/>
    <property type="match status" value="1"/>
</dbReference>
<dbReference type="GO" id="GO:0071479">
    <property type="term" value="P:cellular response to ionizing radiation"/>
    <property type="evidence" value="ECO:0007669"/>
    <property type="project" value="TreeGrafter"/>
</dbReference>
<evidence type="ECO:0000256" key="3">
    <source>
        <dbReference type="ARBA" id="ARBA00022553"/>
    </source>
</evidence>
<dbReference type="FunFam" id="3.70.10.10:FF:000005">
    <property type="entry name" value="Cell cycle checkpoint control protein"/>
    <property type="match status" value="1"/>
</dbReference>
<evidence type="ECO:0000256" key="11">
    <source>
        <dbReference type="SAM" id="MobiDB-lite"/>
    </source>
</evidence>
<dbReference type="InterPro" id="IPR046938">
    <property type="entry name" value="DNA_clamp_sf"/>
</dbReference>
<dbReference type="GO" id="GO:0031573">
    <property type="term" value="P:mitotic intra-S DNA damage checkpoint signaling"/>
    <property type="evidence" value="ECO:0007669"/>
    <property type="project" value="TreeGrafter"/>
</dbReference>
<comment type="subcellular location">
    <subcellularLocation>
        <location evidence="1">Nucleus</location>
    </subcellularLocation>
</comment>
<keyword evidence="13" id="KW-1185">Reference proteome</keyword>
<protein>
    <recommendedName>
        <fullName evidence="10">Cell cycle checkpoint control protein</fullName>
    </recommendedName>
</protein>
<dbReference type="GO" id="GO:0030896">
    <property type="term" value="C:checkpoint clamp complex"/>
    <property type="evidence" value="ECO:0007669"/>
    <property type="project" value="UniProtKB-UniRule"/>
</dbReference>
<reference evidence="12" key="1">
    <citation type="submission" date="2021-08" db="EMBL/GenBank/DDBJ databases">
        <authorList>
            <person name="Misof B."/>
            <person name="Oliver O."/>
            <person name="Podsiadlowski L."/>
            <person name="Donath A."/>
            <person name="Peters R."/>
            <person name="Mayer C."/>
            <person name="Rust J."/>
            <person name="Gunkel S."/>
            <person name="Lesny P."/>
            <person name="Martin S."/>
            <person name="Oeyen J.P."/>
            <person name="Petersen M."/>
            <person name="Panagiotis P."/>
            <person name="Wilbrandt J."/>
            <person name="Tanja T."/>
        </authorList>
    </citation>
    <scope>NUCLEOTIDE SEQUENCE</scope>
    <source>
        <strain evidence="12">GBR_01_08_01A</strain>
        <tissue evidence="12">Thorax + abdomen</tissue>
    </source>
</reference>